<keyword evidence="1" id="KW-0812">Transmembrane</keyword>
<dbReference type="InterPro" id="IPR025461">
    <property type="entry name" value="ABA4-like"/>
</dbReference>
<dbReference type="Pfam" id="PF14108">
    <property type="entry name" value="ABA4-like"/>
    <property type="match status" value="1"/>
</dbReference>
<keyword evidence="3" id="KW-1185">Reference proteome</keyword>
<evidence type="ECO:0008006" key="4">
    <source>
        <dbReference type="Google" id="ProtNLM"/>
    </source>
</evidence>
<dbReference type="EMBL" id="JAUSRA010000001">
    <property type="protein sequence ID" value="MDP9797416.1"/>
    <property type="molecule type" value="Genomic_DNA"/>
</dbReference>
<keyword evidence="1" id="KW-1133">Transmembrane helix</keyword>
<evidence type="ECO:0000256" key="1">
    <source>
        <dbReference type="SAM" id="Phobius"/>
    </source>
</evidence>
<evidence type="ECO:0000313" key="2">
    <source>
        <dbReference type="EMBL" id="MDP9797416.1"/>
    </source>
</evidence>
<feature type="transmembrane region" description="Helical" evidence="1">
    <location>
        <begin position="36"/>
        <end position="59"/>
    </location>
</feature>
<gene>
    <name evidence="2" type="ORF">J2S43_005928</name>
</gene>
<protein>
    <recommendedName>
        <fullName evidence="4">DUF4281 domain-containing protein</fullName>
    </recommendedName>
</protein>
<comment type="caution">
    <text evidence="2">The sequence shown here is derived from an EMBL/GenBank/DDBJ whole genome shotgun (WGS) entry which is preliminary data.</text>
</comment>
<evidence type="ECO:0000313" key="3">
    <source>
        <dbReference type="Proteomes" id="UP001240984"/>
    </source>
</evidence>
<proteinExistence type="predicted"/>
<accession>A0ABT9N1U6</accession>
<keyword evidence="1" id="KW-0472">Membrane</keyword>
<feature type="transmembrane region" description="Helical" evidence="1">
    <location>
        <begin position="71"/>
        <end position="94"/>
    </location>
</feature>
<organism evidence="2 3">
    <name type="scientific">Catenuloplanes nepalensis</name>
    <dbReference type="NCBI Taxonomy" id="587533"/>
    <lineage>
        <taxon>Bacteria</taxon>
        <taxon>Bacillati</taxon>
        <taxon>Actinomycetota</taxon>
        <taxon>Actinomycetes</taxon>
        <taxon>Micromonosporales</taxon>
        <taxon>Micromonosporaceae</taxon>
        <taxon>Catenuloplanes</taxon>
    </lineage>
</organism>
<dbReference type="Proteomes" id="UP001240984">
    <property type="component" value="Unassembled WGS sequence"/>
</dbReference>
<reference evidence="2 3" key="1">
    <citation type="submission" date="2023-07" db="EMBL/GenBank/DDBJ databases">
        <title>Sequencing the genomes of 1000 actinobacteria strains.</title>
        <authorList>
            <person name="Klenk H.-P."/>
        </authorList>
    </citation>
    <scope>NUCLEOTIDE SEQUENCE [LARGE SCALE GENOMIC DNA]</scope>
    <source>
        <strain evidence="2 3">DSM 44710</strain>
    </source>
</reference>
<sequence length="109" mass="11753">MLAPLSVWPFALGADFPAFAAEMLSPDLTGVQALLTSPGVVAAVWAHLIAFDLFIGRWIHLDARDRGLHPLVMGPILVVTILLSPIGLTLYLVVRVLRSPAQLTSSTRQ</sequence>
<name>A0ABT9N1U6_9ACTN</name>